<proteinExistence type="predicted"/>
<name>A0A2S9XU25_9BACT</name>
<gene>
    <name evidence="1" type="ORF">ENSA7_70440</name>
</gene>
<dbReference type="Proteomes" id="UP000238823">
    <property type="component" value="Unassembled WGS sequence"/>
</dbReference>
<protein>
    <submittedName>
        <fullName evidence="1">Uncharacterized protein</fullName>
    </submittedName>
</protein>
<evidence type="ECO:0000313" key="1">
    <source>
        <dbReference type="EMBL" id="PRP96230.1"/>
    </source>
</evidence>
<dbReference type="AlphaFoldDB" id="A0A2S9XU25"/>
<dbReference type="EMBL" id="PVNL01000135">
    <property type="protein sequence ID" value="PRP96230.1"/>
    <property type="molecule type" value="Genomic_DNA"/>
</dbReference>
<comment type="caution">
    <text evidence="1">The sequence shown here is derived from an EMBL/GenBank/DDBJ whole genome shotgun (WGS) entry which is preliminary data.</text>
</comment>
<sequence length="328" mass="38206">MAPSKRHLLDLDCDIDIVDRLCDVWESVNDRCQHSGTVTGLYDPLLLGNPTFSYYTCALSSGASLTNVRLPCVVSDRRQGERGELVDGCIAEEFQRYLADKRYLYVNLMKRRVPDVSESFRSACIERHHHAQPTFLPCSLACNSSLFHQRRQFRRSSSAAQFRRRFLRHIAGKTFHVSIAALHRTWRERCADLFNTVHRHFYDTKNELNRDERKVFVVLFYCLLIDELLTSGRSDHFSLVCKDNMDRGGMMNALFYVYLLLKNQRELTPHQRLDLVFLVFVPALLVSNRTIRETYFWRLREALRLLLRKGIPQGGLQVQAVTMKRDNG</sequence>
<reference evidence="1 2" key="1">
    <citation type="submission" date="2018-03" db="EMBL/GenBank/DDBJ databases">
        <title>Draft Genome Sequences of the Obligatory Marine Myxobacteria Enhygromyxa salina SWB007.</title>
        <authorList>
            <person name="Poehlein A."/>
            <person name="Moghaddam J.A."/>
            <person name="Harms H."/>
            <person name="Alanjari M."/>
            <person name="Koenig G.M."/>
            <person name="Daniel R."/>
            <person name="Schaeberle T.F."/>
        </authorList>
    </citation>
    <scope>NUCLEOTIDE SEQUENCE [LARGE SCALE GENOMIC DNA]</scope>
    <source>
        <strain evidence="1 2">SWB007</strain>
    </source>
</reference>
<accession>A0A2S9XU25</accession>
<organism evidence="1 2">
    <name type="scientific">Enhygromyxa salina</name>
    <dbReference type="NCBI Taxonomy" id="215803"/>
    <lineage>
        <taxon>Bacteria</taxon>
        <taxon>Pseudomonadati</taxon>
        <taxon>Myxococcota</taxon>
        <taxon>Polyangia</taxon>
        <taxon>Nannocystales</taxon>
        <taxon>Nannocystaceae</taxon>
        <taxon>Enhygromyxa</taxon>
    </lineage>
</organism>
<evidence type="ECO:0000313" key="2">
    <source>
        <dbReference type="Proteomes" id="UP000238823"/>
    </source>
</evidence>